<dbReference type="PROSITE" id="PS51885">
    <property type="entry name" value="NEPRILYSIN"/>
    <property type="match status" value="1"/>
</dbReference>
<name>A0A183IPT6_9BILA</name>
<dbReference type="SUPFAM" id="SSF55486">
    <property type="entry name" value="Metalloproteases ('zincins'), catalytic domain"/>
    <property type="match status" value="1"/>
</dbReference>
<evidence type="ECO:0000313" key="2">
    <source>
        <dbReference type="Proteomes" id="UP000270296"/>
    </source>
</evidence>
<organism evidence="3">
    <name type="scientific">Soboliphyme baturini</name>
    <dbReference type="NCBI Taxonomy" id="241478"/>
    <lineage>
        <taxon>Eukaryota</taxon>
        <taxon>Metazoa</taxon>
        <taxon>Ecdysozoa</taxon>
        <taxon>Nematoda</taxon>
        <taxon>Enoplea</taxon>
        <taxon>Dorylaimia</taxon>
        <taxon>Dioctophymatida</taxon>
        <taxon>Dioctophymatoidea</taxon>
        <taxon>Soboliphymatidae</taxon>
        <taxon>Soboliphyme</taxon>
    </lineage>
</organism>
<evidence type="ECO:0000313" key="3">
    <source>
        <dbReference type="WBParaSite" id="SBAD_0000585601-mRNA-1"/>
    </source>
</evidence>
<dbReference type="InterPro" id="IPR000718">
    <property type="entry name" value="Peptidase_M13"/>
</dbReference>
<dbReference type="WBParaSite" id="SBAD_0000585601-mRNA-1">
    <property type="protein sequence ID" value="SBAD_0000585601-mRNA-1"/>
    <property type="gene ID" value="SBAD_0000585601"/>
</dbReference>
<dbReference type="Gene3D" id="1.10.1380.10">
    <property type="entry name" value="Neutral endopeptidase , domain2"/>
    <property type="match status" value="1"/>
</dbReference>
<dbReference type="EMBL" id="UZAM01009135">
    <property type="protein sequence ID" value="VDP07838.1"/>
    <property type="molecule type" value="Genomic_DNA"/>
</dbReference>
<dbReference type="AlphaFoldDB" id="A0A183IPT6"/>
<dbReference type="Gene3D" id="3.40.390.10">
    <property type="entry name" value="Collagenase (Catalytic Domain)"/>
    <property type="match status" value="1"/>
</dbReference>
<dbReference type="GO" id="GO:0004222">
    <property type="term" value="F:metalloendopeptidase activity"/>
    <property type="evidence" value="ECO:0007669"/>
    <property type="project" value="InterPro"/>
</dbReference>
<accession>A0A183IPT6</accession>
<dbReference type="Proteomes" id="UP000270296">
    <property type="component" value="Unassembled WGS sequence"/>
</dbReference>
<dbReference type="OrthoDB" id="6495569at2759"/>
<evidence type="ECO:0000313" key="1">
    <source>
        <dbReference type="EMBL" id="VDP07838.1"/>
    </source>
</evidence>
<keyword evidence="2" id="KW-1185">Reference proteome</keyword>
<dbReference type="InterPro" id="IPR024079">
    <property type="entry name" value="MetalloPept_cat_dom_sf"/>
</dbReference>
<proteinExistence type="predicted"/>
<dbReference type="InterPro" id="IPR042089">
    <property type="entry name" value="Peptidase_M13_dom_2"/>
</dbReference>
<sequence length="214" mass="24125">MTLQKPCHVVHLPARNFTWGISKGHGNSISALLMPDVFRNICSSESTSLIWNEVLRGKTGYIHSQEHKWCRCLNTISTWMDAKSKQNIAYKLQTIDSIIGYDNWLTDKAKVDDFYASLRCDDGEDTFLTCLINAHSFNSKKQLSLLNKSPSLSDVEVKFFSINAFYFSPRNGLIVPQVNFIFPLFGRDLPATAIFSTIGLHIGHEIGHAVDQLV</sequence>
<reference evidence="1 2" key="2">
    <citation type="submission" date="2018-11" db="EMBL/GenBank/DDBJ databases">
        <authorList>
            <consortium name="Pathogen Informatics"/>
        </authorList>
    </citation>
    <scope>NUCLEOTIDE SEQUENCE [LARGE SCALE GENOMIC DNA]</scope>
</reference>
<reference evidence="3" key="1">
    <citation type="submission" date="2016-06" db="UniProtKB">
        <authorList>
            <consortium name="WormBaseParasite"/>
        </authorList>
    </citation>
    <scope>IDENTIFICATION</scope>
</reference>
<gene>
    <name evidence="1" type="ORF">SBAD_LOCUS5633</name>
</gene>
<dbReference type="GO" id="GO:0016485">
    <property type="term" value="P:protein processing"/>
    <property type="evidence" value="ECO:0007669"/>
    <property type="project" value="TreeGrafter"/>
</dbReference>
<dbReference type="GO" id="GO:0005886">
    <property type="term" value="C:plasma membrane"/>
    <property type="evidence" value="ECO:0007669"/>
    <property type="project" value="TreeGrafter"/>
</dbReference>
<protein>
    <submittedName>
        <fullName evidence="3">Peptidase_M13 domain-containing protein</fullName>
    </submittedName>
</protein>
<dbReference type="PANTHER" id="PTHR11733">
    <property type="entry name" value="ZINC METALLOPROTEASE FAMILY M13 NEPRILYSIN-RELATED"/>
    <property type="match status" value="1"/>
</dbReference>
<dbReference type="PANTHER" id="PTHR11733:SF167">
    <property type="entry name" value="FI17812P1-RELATED"/>
    <property type="match status" value="1"/>
</dbReference>